<accession>A0A8H9GJB7</accession>
<dbReference type="SUPFAM" id="SSF51735">
    <property type="entry name" value="NAD(P)-binding Rossmann-fold domains"/>
    <property type="match status" value="1"/>
</dbReference>
<dbReference type="PROSITE" id="PS00061">
    <property type="entry name" value="ADH_SHORT"/>
    <property type="match status" value="1"/>
</dbReference>
<dbReference type="InterPro" id="IPR036291">
    <property type="entry name" value="NAD(P)-bd_dom_sf"/>
</dbReference>
<dbReference type="PRINTS" id="PR00080">
    <property type="entry name" value="SDRFAMILY"/>
</dbReference>
<comment type="caution">
    <text evidence="5">The sequence shown here is derived from an EMBL/GenBank/DDBJ whole genome shotgun (WGS) entry which is preliminary data.</text>
</comment>
<dbReference type="PANTHER" id="PTHR43976:SF16">
    <property type="entry name" value="SHORT-CHAIN DEHYDROGENASE_REDUCTASE FAMILY PROTEIN"/>
    <property type="match status" value="1"/>
</dbReference>
<dbReference type="InterPro" id="IPR051911">
    <property type="entry name" value="SDR_oxidoreductase"/>
</dbReference>
<dbReference type="FunFam" id="3.40.50.720:FF:000084">
    <property type="entry name" value="Short-chain dehydrogenase reductase"/>
    <property type="match status" value="1"/>
</dbReference>
<dbReference type="Pfam" id="PF00106">
    <property type="entry name" value="adh_short"/>
    <property type="match status" value="1"/>
</dbReference>
<keyword evidence="2" id="KW-0560">Oxidoreductase</keyword>
<dbReference type="GO" id="GO:0016491">
    <property type="term" value="F:oxidoreductase activity"/>
    <property type="evidence" value="ECO:0007669"/>
    <property type="project" value="UniProtKB-KW"/>
</dbReference>
<dbReference type="SMART" id="SM00822">
    <property type="entry name" value="PKS_KR"/>
    <property type="match status" value="1"/>
</dbReference>
<name>A0A8H9GJB7_9MICO</name>
<evidence type="ECO:0000313" key="5">
    <source>
        <dbReference type="EMBL" id="GGM29053.1"/>
    </source>
</evidence>
<reference evidence="5" key="2">
    <citation type="submission" date="2020-09" db="EMBL/GenBank/DDBJ databases">
        <authorList>
            <person name="Sun Q."/>
            <person name="Ohkuma M."/>
        </authorList>
    </citation>
    <scope>NUCLEOTIDE SEQUENCE</scope>
    <source>
        <strain evidence="5">JCM 3051</strain>
    </source>
</reference>
<gene>
    <name evidence="5" type="ORF">GCM10010102_26050</name>
</gene>
<evidence type="ECO:0000259" key="4">
    <source>
        <dbReference type="SMART" id="SM00822"/>
    </source>
</evidence>
<feature type="domain" description="Ketoreductase" evidence="4">
    <location>
        <begin position="9"/>
        <end position="179"/>
    </location>
</feature>
<proteinExistence type="inferred from homology"/>
<sequence>MTYPTDRPATWFITGASRGLGLELVKKLLERGDNVAATTRSTERLIGSLEGTDTSRLHALALDLADEAQVVQAVNSTKERFGTIDVVVNNAGYGYLGAVEEVPDADVRAMFDVQIFGAWNVLRAVLPGFREAHSGHIINISSIVGLLAFPGWGLYAAGKFALEGLTASLAGEVADYGIKVNLVEPGYMRTDFLRPVSIGLPESTTDAYPAVREMVEQHLAMPGTQLGDPAKAAEAIITVATTGTAPIHQILGSDSLGLAEARVKGLTEAIDASRELAVTTDIPGVA</sequence>
<keyword evidence="6" id="KW-1185">Reference proteome</keyword>
<dbReference type="PANTHER" id="PTHR43976">
    <property type="entry name" value="SHORT CHAIN DEHYDROGENASE"/>
    <property type="match status" value="1"/>
</dbReference>
<reference evidence="5" key="1">
    <citation type="journal article" date="2014" name="Int. J. Syst. Evol. Microbiol.">
        <title>Complete genome sequence of Corynebacterium casei LMG S-19264T (=DSM 44701T), isolated from a smear-ripened cheese.</title>
        <authorList>
            <consortium name="US DOE Joint Genome Institute (JGI-PGF)"/>
            <person name="Walter F."/>
            <person name="Albersmeier A."/>
            <person name="Kalinowski J."/>
            <person name="Ruckert C."/>
        </authorList>
    </citation>
    <scope>NUCLEOTIDE SEQUENCE</scope>
    <source>
        <strain evidence="5">JCM 3051</strain>
    </source>
</reference>
<evidence type="ECO:0000313" key="6">
    <source>
        <dbReference type="Proteomes" id="UP000655589"/>
    </source>
</evidence>
<dbReference type="PRINTS" id="PR00081">
    <property type="entry name" value="GDHRDH"/>
</dbReference>
<evidence type="ECO:0000256" key="2">
    <source>
        <dbReference type="ARBA" id="ARBA00023002"/>
    </source>
</evidence>
<dbReference type="InterPro" id="IPR057326">
    <property type="entry name" value="KR_dom"/>
</dbReference>
<dbReference type="RefSeq" id="WP_171107590.1">
    <property type="nucleotide sequence ID" value="NZ_BMPT01000010.1"/>
</dbReference>
<comment type="similarity">
    <text evidence="1 3">Belongs to the short-chain dehydrogenases/reductases (SDR) family.</text>
</comment>
<evidence type="ECO:0000256" key="1">
    <source>
        <dbReference type="ARBA" id="ARBA00006484"/>
    </source>
</evidence>
<dbReference type="Gene3D" id="3.40.50.720">
    <property type="entry name" value="NAD(P)-binding Rossmann-like Domain"/>
    <property type="match status" value="1"/>
</dbReference>
<dbReference type="CDD" id="cd05374">
    <property type="entry name" value="17beta-HSD-like_SDR_c"/>
    <property type="match status" value="1"/>
</dbReference>
<dbReference type="Proteomes" id="UP000655589">
    <property type="component" value="Unassembled WGS sequence"/>
</dbReference>
<dbReference type="AlphaFoldDB" id="A0A8H9GJB7"/>
<dbReference type="InterPro" id="IPR002347">
    <property type="entry name" value="SDR_fam"/>
</dbReference>
<protein>
    <submittedName>
        <fullName evidence="5">Short-chain dehydrogenase/reductase</fullName>
    </submittedName>
</protein>
<organism evidence="5 6">
    <name type="scientific">Promicromonospora citrea</name>
    <dbReference type="NCBI Taxonomy" id="43677"/>
    <lineage>
        <taxon>Bacteria</taxon>
        <taxon>Bacillati</taxon>
        <taxon>Actinomycetota</taxon>
        <taxon>Actinomycetes</taxon>
        <taxon>Micrococcales</taxon>
        <taxon>Promicromonosporaceae</taxon>
        <taxon>Promicromonospora</taxon>
    </lineage>
</organism>
<dbReference type="EMBL" id="BMPT01000010">
    <property type="protein sequence ID" value="GGM29053.1"/>
    <property type="molecule type" value="Genomic_DNA"/>
</dbReference>
<evidence type="ECO:0000256" key="3">
    <source>
        <dbReference type="RuleBase" id="RU000363"/>
    </source>
</evidence>
<dbReference type="InterPro" id="IPR020904">
    <property type="entry name" value="Sc_DH/Rdtase_CS"/>
</dbReference>